<accession>A0ABQ7H587</accession>
<evidence type="ECO:0000259" key="4">
    <source>
        <dbReference type="Pfam" id="PF00294"/>
    </source>
</evidence>
<organism evidence="5 6">
    <name type="scientific">Dunaliella salina</name>
    <name type="common">Green alga</name>
    <name type="synonym">Protococcus salinus</name>
    <dbReference type="NCBI Taxonomy" id="3046"/>
    <lineage>
        <taxon>Eukaryota</taxon>
        <taxon>Viridiplantae</taxon>
        <taxon>Chlorophyta</taxon>
        <taxon>core chlorophytes</taxon>
        <taxon>Chlorophyceae</taxon>
        <taxon>CS clade</taxon>
        <taxon>Chlamydomonadales</taxon>
        <taxon>Dunaliellaceae</taxon>
        <taxon>Dunaliella</taxon>
    </lineage>
</organism>
<dbReference type="InterPro" id="IPR002139">
    <property type="entry name" value="Ribo/fructo_kinase"/>
</dbReference>
<dbReference type="Gene3D" id="3.40.1190.20">
    <property type="match status" value="2"/>
</dbReference>
<dbReference type="PANTHER" id="PTHR42774:SF3">
    <property type="entry name" value="KETOHEXOKINASE"/>
    <property type="match status" value="1"/>
</dbReference>
<evidence type="ECO:0000256" key="2">
    <source>
        <dbReference type="ARBA" id="ARBA00022777"/>
    </source>
</evidence>
<evidence type="ECO:0000256" key="3">
    <source>
        <dbReference type="SAM" id="MobiDB-lite"/>
    </source>
</evidence>
<keyword evidence="1" id="KW-0808">Transferase</keyword>
<keyword evidence="2" id="KW-0418">Kinase</keyword>
<dbReference type="SUPFAM" id="SSF53613">
    <property type="entry name" value="Ribokinase-like"/>
    <property type="match status" value="1"/>
</dbReference>
<dbReference type="Pfam" id="PF00294">
    <property type="entry name" value="PfkB"/>
    <property type="match status" value="2"/>
</dbReference>
<gene>
    <name evidence="5" type="ORF">DUNSADRAFT_9892</name>
</gene>
<keyword evidence="6" id="KW-1185">Reference proteome</keyword>
<reference evidence="5" key="1">
    <citation type="submission" date="2017-08" db="EMBL/GenBank/DDBJ databases">
        <authorList>
            <person name="Polle J.E."/>
            <person name="Barry K."/>
            <person name="Cushman J."/>
            <person name="Schmutz J."/>
            <person name="Tran D."/>
            <person name="Hathwaick L.T."/>
            <person name="Yim W.C."/>
            <person name="Jenkins J."/>
            <person name="Mckie-Krisberg Z.M."/>
            <person name="Prochnik S."/>
            <person name="Lindquist E."/>
            <person name="Dockter R.B."/>
            <person name="Adam C."/>
            <person name="Molina H."/>
            <person name="Bunkerborg J."/>
            <person name="Jin E."/>
            <person name="Buchheim M."/>
            <person name="Magnuson J."/>
        </authorList>
    </citation>
    <scope>NUCLEOTIDE SEQUENCE</scope>
    <source>
        <strain evidence="5">CCAP 19/18</strain>
    </source>
</reference>
<name>A0ABQ7H587_DUNSA</name>
<proteinExistence type="predicted"/>
<feature type="domain" description="Carbohydrate kinase PfkB" evidence="4">
    <location>
        <begin position="54"/>
        <end position="282"/>
    </location>
</feature>
<dbReference type="EMBL" id="MU069471">
    <property type="protein sequence ID" value="KAF5842011.1"/>
    <property type="molecule type" value="Genomic_DNA"/>
</dbReference>
<dbReference type="Proteomes" id="UP000815325">
    <property type="component" value="Unassembled WGS sequence"/>
</dbReference>
<dbReference type="InterPro" id="IPR052562">
    <property type="entry name" value="Ketohexokinase-related"/>
</dbReference>
<evidence type="ECO:0000313" key="6">
    <source>
        <dbReference type="Proteomes" id="UP000815325"/>
    </source>
</evidence>
<feature type="domain" description="Carbohydrate kinase PfkB" evidence="4">
    <location>
        <begin position="397"/>
        <end position="461"/>
    </location>
</feature>
<evidence type="ECO:0000256" key="1">
    <source>
        <dbReference type="ARBA" id="ARBA00022679"/>
    </source>
</evidence>
<dbReference type="InterPro" id="IPR029056">
    <property type="entry name" value="Ribokinase-like"/>
</dbReference>
<dbReference type="PANTHER" id="PTHR42774">
    <property type="entry name" value="PHOSPHOTRANSFERASE SYSTEM TRANSPORT PROTEIN"/>
    <property type="match status" value="1"/>
</dbReference>
<dbReference type="PRINTS" id="PR00990">
    <property type="entry name" value="RIBOKINASE"/>
</dbReference>
<sequence length="473" mass="49071">MLVKQCVPLSGTAASSHPIFTPSCASNALLKRQHRTKVSASAGMEGGAVPQKIKVVGMGGCNLDYLASVAEFPKPDDKLRTEKLEVQGGGNAANALTAAARLGLGSTLVTKVGGDALGDGIVNELNTDGIDTTHVLRAPGFPSPFTYIIVDRKGGTRTCIHTPGAGFGPEEMTQPLLNDIIKDAALVYFDGRLAEAALLLARRARAAGVPVLVEGERLRPGLDELLVEADYVVTSANFPQDWTGEDDLSDALIATAHRLPKAKFIITTLGKKGAVLLERGTEEAAKGSSNTDSSMQGRPLAEVLSQLERQLLLERERQQPKEGCTTKSGLEIKPGPVAETPGPLWLTMSSVRDPSAVAAKAADAAARAATMNADASNAQSYAHTGQQDMGEAALLAKATMASISALPEGAVVDTTGAGDAFIGSVLYGLAMGLDRPRMLQLAATVAACNCTAIGARQGLPSASQLAKSDLLGR</sequence>
<protein>
    <submittedName>
        <fullName evidence="5">Ribokinase-like protein</fullName>
    </submittedName>
</protein>
<evidence type="ECO:0000313" key="5">
    <source>
        <dbReference type="EMBL" id="KAF5842011.1"/>
    </source>
</evidence>
<feature type="region of interest" description="Disordered" evidence="3">
    <location>
        <begin position="315"/>
        <end position="337"/>
    </location>
</feature>
<dbReference type="InterPro" id="IPR011611">
    <property type="entry name" value="PfkB_dom"/>
</dbReference>
<comment type="caution">
    <text evidence="5">The sequence shown here is derived from an EMBL/GenBank/DDBJ whole genome shotgun (WGS) entry which is preliminary data.</text>
</comment>